<organism evidence="4 5">
    <name type="scientific">Bosea robiniae</name>
    <dbReference type="NCBI Taxonomy" id="1036780"/>
    <lineage>
        <taxon>Bacteria</taxon>
        <taxon>Pseudomonadati</taxon>
        <taxon>Pseudomonadota</taxon>
        <taxon>Alphaproteobacteria</taxon>
        <taxon>Hyphomicrobiales</taxon>
        <taxon>Boseaceae</taxon>
        <taxon>Bosea</taxon>
    </lineage>
</organism>
<reference evidence="4 5" key="1">
    <citation type="submission" date="2016-10" db="EMBL/GenBank/DDBJ databases">
        <authorList>
            <person name="Varghese N."/>
            <person name="Submissions S."/>
        </authorList>
    </citation>
    <scope>NUCLEOTIDE SEQUENCE [LARGE SCALE GENOMIC DNA]</scope>
    <source>
        <strain evidence="4 5">DSM 26672</strain>
    </source>
</reference>
<dbReference type="InterPro" id="IPR013154">
    <property type="entry name" value="ADH-like_N"/>
</dbReference>
<sequence length="324" mass="34278">MTPAIILRSHGGPDQLKLEQVDLPDPGPGELRIRQSAIGVNFHDVYVRSGLYRTLALPGIPGIEASGIVEKTGSGVRDFRPGDRICYVTGSYGAYAAHRNLPENLALKLPDTIDDEIAAATILKGLTACMLLRREYAVGPGDHILVHAAAGGVGQLLCRWADHLGAVVIGTVGDPRKEAVARAAGAAHVFSSSDQELVGKVMDITKGEGVAVAYDSVGRDSFQSSLSALSYFGKLVNFGQSSGPVPPFEVSQLAARSNSLSRPIIFHHLRNPSALREMATEVFALIGEGILKADIGLRLPLAEAAEAHARLEGRRTVGSTILLP</sequence>
<protein>
    <submittedName>
        <fullName evidence="4">NADPH2:quinone reductase</fullName>
    </submittedName>
</protein>
<dbReference type="RefSeq" id="WP_091860409.1">
    <property type="nucleotide sequence ID" value="NZ_FNBZ01000007.1"/>
</dbReference>
<dbReference type="SUPFAM" id="SSF51735">
    <property type="entry name" value="NAD(P)-binding Rossmann-fold domains"/>
    <property type="match status" value="1"/>
</dbReference>
<dbReference type="SMART" id="SM00829">
    <property type="entry name" value="PKS_ER"/>
    <property type="match status" value="1"/>
</dbReference>
<dbReference type="InterPro" id="IPR036291">
    <property type="entry name" value="NAD(P)-bd_dom_sf"/>
</dbReference>
<dbReference type="Pfam" id="PF00107">
    <property type="entry name" value="ADH_zinc_N"/>
    <property type="match status" value="1"/>
</dbReference>
<dbReference type="PANTHER" id="PTHR48106">
    <property type="entry name" value="QUINONE OXIDOREDUCTASE PIG3-RELATED"/>
    <property type="match status" value="1"/>
</dbReference>
<evidence type="ECO:0000313" key="4">
    <source>
        <dbReference type="EMBL" id="SDH23986.1"/>
    </source>
</evidence>
<dbReference type="Proteomes" id="UP000199468">
    <property type="component" value="Unassembled WGS sequence"/>
</dbReference>
<evidence type="ECO:0000256" key="2">
    <source>
        <dbReference type="ARBA" id="ARBA00023002"/>
    </source>
</evidence>
<keyword evidence="1" id="KW-0521">NADP</keyword>
<evidence type="ECO:0000313" key="5">
    <source>
        <dbReference type="Proteomes" id="UP000199468"/>
    </source>
</evidence>
<dbReference type="EMBL" id="FNBZ01000007">
    <property type="protein sequence ID" value="SDH23986.1"/>
    <property type="molecule type" value="Genomic_DNA"/>
</dbReference>
<dbReference type="SUPFAM" id="SSF50129">
    <property type="entry name" value="GroES-like"/>
    <property type="match status" value="1"/>
</dbReference>
<dbReference type="CDD" id="cd05286">
    <property type="entry name" value="QOR2"/>
    <property type="match status" value="1"/>
</dbReference>
<feature type="domain" description="Enoyl reductase (ER)" evidence="3">
    <location>
        <begin position="11"/>
        <end position="322"/>
    </location>
</feature>
<keyword evidence="5" id="KW-1185">Reference proteome</keyword>
<name>A0ABY0P4B6_9HYPH</name>
<dbReference type="InterPro" id="IPR047618">
    <property type="entry name" value="QOR-like"/>
</dbReference>
<dbReference type="InterPro" id="IPR020843">
    <property type="entry name" value="ER"/>
</dbReference>
<dbReference type="Pfam" id="PF08240">
    <property type="entry name" value="ADH_N"/>
    <property type="match status" value="1"/>
</dbReference>
<evidence type="ECO:0000256" key="1">
    <source>
        <dbReference type="ARBA" id="ARBA00022857"/>
    </source>
</evidence>
<dbReference type="Gene3D" id="3.90.180.10">
    <property type="entry name" value="Medium-chain alcohol dehydrogenases, catalytic domain"/>
    <property type="match status" value="1"/>
</dbReference>
<dbReference type="InterPro" id="IPR011032">
    <property type="entry name" value="GroES-like_sf"/>
</dbReference>
<comment type="caution">
    <text evidence="4">The sequence shown here is derived from an EMBL/GenBank/DDBJ whole genome shotgun (WGS) entry which is preliminary data.</text>
</comment>
<dbReference type="Gene3D" id="3.40.50.720">
    <property type="entry name" value="NAD(P)-binding Rossmann-like Domain"/>
    <property type="match status" value="1"/>
</dbReference>
<evidence type="ECO:0000259" key="3">
    <source>
        <dbReference type="SMART" id="SM00829"/>
    </source>
</evidence>
<accession>A0ABY0P4B6</accession>
<dbReference type="PANTHER" id="PTHR48106:SF13">
    <property type="entry name" value="QUINONE OXIDOREDUCTASE-RELATED"/>
    <property type="match status" value="1"/>
</dbReference>
<gene>
    <name evidence="4" type="ORF">SAMN05421844_107253</name>
</gene>
<keyword evidence="2" id="KW-0560">Oxidoreductase</keyword>
<proteinExistence type="predicted"/>
<dbReference type="InterPro" id="IPR013149">
    <property type="entry name" value="ADH-like_C"/>
</dbReference>